<protein>
    <submittedName>
        <fullName evidence="1">Uncharacterized protein</fullName>
    </submittedName>
</protein>
<proteinExistence type="predicted"/>
<evidence type="ECO:0000313" key="1">
    <source>
        <dbReference type="EMBL" id="KAH9289161.1"/>
    </source>
</evidence>
<dbReference type="AlphaFoldDB" id="A0AA38BS07"/>
<gene>
    <name evidence="1" type="ORF">KI387_033278</name>
</gene>
<dbReference type="EMBL" id="JAHRHJ020003813">
    <property type="protein sequence ID" value="KAH9289161.1"/>
    <property type="molecule type" value="Genomic_DNA"/>
</dbReference>
<evidence type="ECO:0000313" key="2">
    <source>
        <dbReference type="Proteomes" id="UP000824469"/>
    </source>
</evidence>
<reference evidence="1 2" key="1">
    <citation type="journal article" date="2021" name="Nat. Plants">
        <title>The Taxus genome provides insights into paclitaxel biosynthesis.</title>
        <authorList>
            <person name="Xiong X."/>
            <person name="Gou J."/>
            <person name="Liao Q."/>
            <person name="Li Y."/>
            <person name="Zhou Q."/>
            <person name="Bi G."/>
            <person name="Li C."/>
            <person name="Du R."/>
            <person name="Wang X."/>
            <person name="Sun T."/>
            <person name="Guo L."/>
            <person name="Liang H."/>
            <person name="Lu P."/>
            <person name="Wu Y."/>
            <person name="Zhang Z."/>
            <person name="Ro D.K."/>
            <person name="Shang Y."/>
            <person name="Huang S."/>
            <person name="Yan J."/>
        </authorList>
    </citation>
    <scope>NUCLEOTIDE SEQUENCE [LARGE SCALE GENOMIC DNA]</scope>
    <source>
        <strain evidence="1">Ta-2019</strain>
    </source>
</reference>
<name>A0AA38BS07_TAXCH</name>
<comment type="caution">
    <text evidence="1">The sequence shown here is derived from an EMBL/GenBank/DDBJ whole genome shotgun (WGS) entry which is preliminary data.</text>
</comment>
<dbReference type="Proteomes" id="UP000824469">
    <property type="component" value="Unassembled WGS sequence"/>
</dbReference>
<sequence>MLREGIKVHAEDVEPKQFVLLHLGNCGRDTPSYSNESSLHEERKAVNVHLNPPSDETLALCFTDQEISIDNPIGIGG</sequence>
<keyword evidence="2" id="KW-1185">Reference proteome</keyword>
<organism evidence="1 2">
    <name type="scientific">Taxus chinensis</name>
    <name type="common">Chinese yew</name>
    <name type="synonym">Taxus wallichiana var. chinensis</name>
    <dbReference type="NCBI Taxonomy" id="29808"/>
    <lineage>
        <taxon>Eukaryota</taxon>
        <taxon>Viridiplantae</taxon>
        <taxon>Streptophyta</taxon>
        <taxon>Embryophyta</taxon>
        <taxon>Tracheophyta</taxon>
        <taxon>Spermatophyta</taxon>
        <taxon>Pinopsida</taxon>
        <taxon>Pinidae</taxon>
        <taxon>Conifers II</taxon>
        <taxon>Cupressales</taxon>
        <taxon>Taxaceae</taxon>
        <taxon>Taxus</taxon>
    </lineage>
</organism>
<feature type="non-terminal residue" evidence="1">
    <location>
        <position position="77"/>
    </location>
</feature>
<accession>A0AA38BS07</accession>